<gene>
    <name evidence="2" type="ORF">MMEN_LOCUS22130</name>
</gene>
<proteinExistence type="predicted"/>
<keyword evidence="1" id="KW-0812">Transmembrane</keyword>
<feature type="transmembrane region" description="Helical" evidence="1">
    <location>
        <begin position="88"/>
        <end position="108"/>
    </location>
</feature>
<evidence type="ECO:0000313" key="2">
    <source>
        <dbReference type="EMBL" id="CAG6021951.1"/>
    </source>
</evidence>
<dbReference type="AlphaFoldDB" id="A0A8S4BUQ8"/>
<dbReference type="InterPro" id="IPR039598">
    <property type="entry name" value="HMGXB3"/>
</dbReference>
<protein>
    <submittedName>
        <fullName evidence="2">(Atlantic silverside) hypothetical protein</fullName>
    </submittedName>
</protein>
<sequence length="374" mass="42219">MLATCDKPRQKIHIEPLSHVLKEVCRLLSVGQLLVWIKPSSPRWTAFDLLSGRERSEAAITEKDESLKFLRVTGTYVTKPRGLRKVSIYRLISGFIAFFYTLELYVYGTSVVLNTEYKKIHSPHSANEEVELTVTEDRLKDELLKLKVLILNSFVCLLTRIPHCGQKWLGSSHIPMCCGVCQLKAQGTSSTSMKHFPNITLYDFARGLATHANTRQPEIFRPHDGRLLEPTLSNILLASSGQVKANLPWLAQKKEVPDVNGHPITGSSGRYALYDRFHEANTKDARDALQRVDLAPELCGWLKSQCAEQLFSGMKKNNNFFNMMTPSSHMFLVRNILHHYNTADNSATIEHTKKMLGVGVDIKFNSYGQTVLGM</sequence>
<name>A0A8S4BUQ8_9TELE</name>
<keyword evidence="1" id="KW-1133">Transmembrane helix</keyword>
<dbReference type="Proteomes" id="UP000677803">
    <property type="component" value="Unassembled WGS sequence"/>
</dbReference>
<evidence type="ECO:0000313" key="3">
    <source>
        <dbReference type="Proteomes" id="UP000677803"/>
    </source>
</evidence>
<dbReference type="EMBL" id="CAJRST010041110">
    <property type="protein sequence ID" value="CAG6021951.1"/>
    <property type="molecule type" value="Genomic_DNA"/>
</dbReference>
<keyword evidence="3" id="KW-1185">Reference proteome</keyword>
<reference evidence="2" key="1">
    <citation type="submission" date="2021-05" db="EMBL/GenBank/DDBJ databases">
        <authorList>
            <person name="Tigano A."/>
        </authorList>
    </citation>
    <scope>NUCLEOTIDE SEQUENCE</scope>
</reference>
<accession>A0A8S4BUQ8</accession>
<comment type="caution">
    <text evidence="2">The sequence shown here is derived from an EMBL/GenBank/DDBJ whole genome shotgun (WGS) entry which is preliminary data.</text>
</comment>
<dbReference type="OrthoDB" id="8948380at2759"/>
<dbReference type="PANTHER" id="PTHR17609:SF3">
    <property type="entry name" value="SAP DOMAIN-CONTAINING PROTEIN"/>
    <property type="match status" value="1"/>
</dbReference>
<organism evidence="2 3">
    <name type="scientific">Menidia menidia</name>
    <name type="common">Atlantic silverside</name>
    <dbReference type="NCBI Taxonomy" id="238744"/>
    <lineage>
        <taxon>Eukaryota</taxon>
        <taxon>Metazoa</taxon>
        <taxon>Chordata</taxon>
        <taxon>Craniata</taxon>
        <taxon>Vertebrata</taxon>
        <taxon>Euteleostomi</taxon>
        <taxon>Actinopterygii</taxon>
        <taxon>Neopterygii</taxon>
        <taxon>Teleostei</taxon>
        <taxon>Neoteleostei</taxon>
        <taxon>Acanthomorphata</taxon>
        <taxon>Ovalentaria</taxon>
        <taxon>Atherinomorphae</taxon>
        <taxon>Atheriniformes</taxon>
        <taxon>Atherinopsidae</taxon>
        <taxon>Menidiinae</taxon>
        <taxon>Menidia</taxon>
    </lineage>
</organism>
<evidence type="ECO:0000256" key="1">
    <source>
        <dbReference type="SAM" id="Phobius"/>
    </source>
</evidence>
<keyword evidence="1" id="KW-0472">Membrane</keyword>
<dbReference type="PANTHER" id="PTHR17609">
    <property type="entry name" value="HMG DOMAIN-CONTAINING PROTEIN 3"/>
    <property type="match status" value="1"/>
</dbReference>